<protein>
    <submittedName>
        <fullName evidence="2">Uncharacterized protein</fullName>
    </submittedName>
</protein>
<dbReference type="EMBL" id="OX460345">
    <property type="protein sequence ID" value="CAI9173784.1"/>
    <property type="molecule type" value="Genomic_DNA"/>
</dbReference>
<feature type="compositionally biased region" description="Low complexity" evidence="1">
    <location>
        <begin position="209"/>
        <end position="220"/>
    </location>
</feature>
<keyword evidence="3" id="KW-1185">Reference proteome</keyword>
<evidence type="ECO:0000313" key="2">
    <source>
        <dbReference type="EMBL" id="CAI9173784.1"/>
    </source>
</evidence>
<feature type="region of interest" description="Disordered" evidence="1">
    <location>
        <begin position="126"/>
        <end position="149"/>
    </location>
</feature>
<evidence type="ECO:0000256" key="1">
    <source>
        <dbReference type="SAM" id="MobiDB-lite"/>
    </source>
</evidence>
<proteinExistence type="predicted"/>
<gene>
    <name evidence="2" type="ORF">MRATA1EN1_LOCUS22746</name>
</gene>
<feature type="compositionally biased region" description="Pro residues" evidence="1">
    <location>
        <begin position="236"/>
        <end position="247"/>
    </location>
</feature>
<name>A0ABN8ZJ41_RANTA</name>
<sequence length="278" mass="29429">MSALPFRRLDRRSPALGLGFWANGRPREGTRPSYLRLSALGHSGGHFITDTRTQHVVPVQSRWVRAHLLSGDRMPIADPGEDMLRPLGAFGTQAPSLLASGSREALQRKVLSSPPGISFGQCKTFTIKTKNPGQPGPPTSPSPRGSPRTWLCGSSVGPELVTGSPARAEGGFWGRRLSGACGRCKNPREAGRAALRVVGTDSRAKKLSLAARRAPARLPSNRQPIAAGPQPFYGSGPPPSPCAPPPRGGAEVCSERQPIGAAVSRSAPSRRPRAGRRP</sequence>
<feature type="compositionally biased region" description="Basic residues" evidence="1">
    <location>
        <begin position="268"/>
        <end position="278"/>
    </location>
</feature>
<organism evidence="2 3">
    <name type="scientific">Rangifer tarandus platyrhynchus</name>
    <name type="common">Svalbard reindeer</name>
    <dbReference type="NCBI Taxonomy" id="3082113"/>
    <lineage>
        <taxon>Eukaryota</taxon>
        <taxon>Metazoa</taxon>
        <taxon>Chordata</taxon>
        <taxon>Craniata</taxon>
        <taxon>Vertebrata</taxon>
        <taxon>Euteleostomi</taxon>
        <taxon>Mammalia</taxon>
        <taxon>Eutheria</taxon>
        <taxon>Laurasiatheria</taxon>
        <taxon>Artiodactyla</taxon>
        <taxon>Ruminantia</taxon>
        <taxon>Pecora</taxon>
        <taxon>Cervidae</taxon>
        <taxon>Odocoileinae</taxon>
        <taxon>Rangifer</taxon>
    </lineage>
</organism>
<feature type="region of interest" description="Disordered" evidence="1">
    <location>
        <begin position="209"/>
        <end position="278"/>
    </location>
</feature>
<accession>A0ABN8ZJ41</accession>
<evidence type="ECO:0000313" key="3">
    <source>
        <dbReference type="Proteomes" id="UP001176941"/>
    </source>
</evidence>
<dbReference type="Proteomes" id="UP001176941">
    <property type="component" value="Chromosome 34"/>
</dbReference>
<reference evidence="2" key="1">
    <citation type="submission" date="2023-04" db="EMBL/GenBank/DDBJ databases">
        <authorList>
            <consortium name="ELIXIR-Norway"/>
        </authorList>
    </citation>
    <scope>NUCLEOTIDE SEQUENCE [LARGE SCALE GENOMIC DNA]</scope>
</reference>